<evidence type="ECO:0000313" key="2">
    <source>
        <dbReference type="Proteomes" id="UP000093757"/>
    </source>
</evidence>
<name>A0A1A6B7J6_MYCGO</name>
<protein>
    <submittedName>
        <fullName evidence="1">Uncharacterized protein</fullName>
    </submittedName>
</protein>
<reference evidence="1 2" key="1">
    <citation type="submission" date="2016-06" db="EMBL/GenBank/DDBJ databases">
        <authorList>
            <person name="Kjaerup R.B."/>
            <person name="Dalgaard T.S."/>
            <person name="Juul-Madsen H.R."/>
        </authorList>
    </citation>
    <scope>NUCLEOTIDE SEQUENCE [LARGE SCALE GENOMIC DNA]</scope>
    <source>
        <strain evidence="1 2">1245752.6</strain>
    </source>
</reference>
<sequence>MIECDFGAALVTRSQIDAARPDLVVAWIQSWRNTVTDLETHADDYVRLMEKPGGQAYSGRFAEAAVKTAHTDRRTIMNSSDAIEAMANRAFRGMTESVMPKLTNVRAMIDNAERLGFAVKDDLSVSWSQPAGMSEVTAQKYRQASVRFSGEIKNAAQDWWEAEQQVSAQMSRDRDALRMPFGGSTGASRSGMQLVDYRFPLHPGGPLPQDTQPYPVNEVIAEATDLDGNHVLLRRGYYDASAGRGFGWDKAFWRHGVTNPKVFTDLISHIGH</sequence>
<dbReference type="AlphaFoldDB" id="A0A1A6B7J6"/>
<evidence type="ECO:0000313" key="1">
    <source>
        <dbReference type="EMBL" id="OBR98255.1"/>
    </source>
</evidence>
<accession>A0A1A6B7J6</accession>
<organism evidence="1 2">
    <name type="scientific">Mycobacterium gordonae</name>
    <dbReference type="NCBI Taxonomy" id="1778"/>
    <lineage>
        <taxon>Bacteria</taxon>
        <taxon>Bacillati</taxon>
        <taxon>Actinomycetota</taxon>
        <taxon>Actinomycetes</taxon>
        <taxon>Mycobacteriales</taxon>
        <taxon>Mycobacteriaceae</taxon>
        <taxon>Mycobacterium</taxon>
    </lineage>
</organism>
<dbReference type="EMBL" id="MAEM01000531">
    <property type="protein sequence ID" value="OBR98255.1"/>
    <property type="molecule type" value="Genomic_DNA"/>
</dbReference>
<proteinExistence type="predicted"/>
<gene>
    <name evidence="1" type="ORF">A9W98_00125</name>
</gene>
<comment type="caution">
    <text evidence="1">The sequence shown here is derived from an EMBL/GenBank/DDBJ whole genome shotgun (WGS) entry which is preliminary data.</text>
</comment>
<dbReference type="Proteomes" id="UP000093757">
    <property type="component" value="Unassembled WGS sequence"/>
</dbReference>